<evidence type="ECO:0000313" key="2">
    <source>
        <dbReference type="Proteomes" id="UP000053732"/>
    </source>
</evidence>
<gene>
    <name evidence="1" type="ORF">PCAMFM013_S009g000338</name>
</gene>
<dbReference type="EMBL" id="HG793142">
    <property type="protein sequence ID" value="CRL23398.1"/>
    <property type="molecule type" value="Genomic_DNA"/>
</dbReference>
<name>A0A0G4PAQ3_PENC3</name>
<protein>
    <submittedName>
        <fullName evidence="1">Str. FM013</fullName>
    </submittedName>
</protein>
<proteinExistence type="predicted"/>
<evidence type="ECO:0000313" key="1">
    <source>
        <dbReference type="EMBL" id="CRL23398.1"/>
    </source>
</evidence>
<dbReference type="AlphaFoldDB" id="A0A0G4PAQ3"/>
<dbReference type="Proteomes" id="UP000053732">
    <property type="component" value="Unassembled WGS sequence"/>
</dbReference>
<accession>A0A0G4PAQ3</accession>
<organism evidence="1 2">
    <name type="scientific">Penicillium camemberti (strain FM 013)</name>
    <dbReference type="NCBI Taxonomy" id="1429867"/>
    <lineage>
        <taxon>Eukaryota</taxon>
        <taxon>Fungi</taxon>
        <taxon>Dikarya</taxon>
        <taxon>Ascomycota</taxon>
        <taxon>Pezizomycotina</taxon>
        <taxon>Eurotiomycetes</taxon>
        <taxon>Eurotiomycetidae</taxon>
        <taxon>Eurotiales</taxon>
        <taxon>Aspergillaceae</taxon>
        <taxon>Penicillium</taxon>
    </lineage>
</organism>
<sequence length="58" mass="6404">MSTGLLPDLQAALQVYRYLHGTKNFAINLGSVDDQRFYAYADASHGDWPDKKSTEGAV</sequence>
<reference evidence="1 2" key="1">
    <citation type="journal article" date="2014" name="Nat. Commun.">
        <title>Multiple recent horizontal transfers of a large genomic region in cheese making fungi.</title>
        <authorList>
            <person name="Cheeseman K."/>
            <person name="Ropars J."/>
            <person name="Renault P."/>
            <person name="Dupont J."/>
            <person name="Gouzy J."/>
            <person name="Branca A."/>
            <person name="Abraham A.L."/>
            <person name="Ceppi M."/>
            <person name="Conseiller E."/>
            <person name="Debuchy R."/>
            <person name="Malagnac F."/>
            <person name="Goarin A."/>
            <person name="Silar P."/>
            <person name="Lacoste S."/>
            <person name="Sallet E."/>
            <person name="Bensimon A."/>
            <person name="Giraud T."/>
            <person name="Brygoo Y."/>
        </authorList>
    </citation>
    <scope>NUCLEOTIDE SEQUENCE [LARGE SCALE GENOMIC DNA]</scope>
    <source>
        <strain evidence="2">FM 013</strain>
    </source>
</reference>
<keyword evidence="2" id="KW-1185">Reference proteome</keyword>